<dbReference type="Pfam" id="PF12796">
    <property type="entry name" value="Ank_2"/>
    <property type="match status" value="1"/>
</dbReference>
<keyword evidence="2 3" id="KW-0040">ANK repeat</keyword>
<comment type="caution">
    <text evidence="6">The sequence shown here is derived from an EMBL/GenBank/DDBJ whole genome shotgun (WGS) entry which is preliminary data.</text>
</comment>
<gene>
    <name evidence="6" type="ORF">CCMP2556_LOCUS54947</name>
</gene>
<evidence type="ECO:0000256" key="3">
    <source>
        <dbReference type="PROSITE-ProRule" id="PRU00023"/>
    </source>
</evidence>
<accession>A0ABP0SZQ2</accession>
<evidence type="ECO:0000313" key="6">
    <source>
        <dbReference type="EMBL" id="CAK9117680.1"/>
    </source>
</evidence>
<name>A0ABP0SZQ2_9DINO</name>
<feature type="region of interest" description="Disordered" evidence="4">
    <location>
        <begin position="185"/>
        <end position="221"/>
    </location>
</feature>
<dbReference type="Gene3D" id="1.25.40.20">
    <property type="entry name" value="Ankyrin repeat-containing domain"/>
    <property type="match status" value="2"/>
</dbReference>
<dbReference type="PROSITE" id="PS50297">
    <property type="entry name" value="ANK_REP_REGION"/>
    <property type="match status" value="3"/>
</dbReference>
<proteinExistence type="predicted"/>
<evidence type="ECO:0000256" key="2">
    <source>
        <dbReference type="ARBA" id="ARBA00023043"/>
    </source>
</evidence>
<protein>
    <submittedName>
        <fullName evidence="6">Uncharacterized protein</fullName>
    </submittedName>
</protein>
<dbReference type="Pfam" id="PF13637">
    <property type="entry name" value="Ank_4"/>
    <property type="match status" value="1"/>
</dbReference>
<feature type="compositionally biased region" description="Basic and acidic residues" evidence="4">
    <location>
        <begin position="202"/>
        <end position="221"/>
    </location>
</feature>
<feature type="repeat" description="ANK" evidence="3">
    <location>
        <begin position="403"/>
        <end position="435"/>
    </location>
</feature>
<dbReference type="SMART" id="SM00248">
    <property type="entry name" value="ANK"/>
    <property type="match status" value="5"/>
</dbReference>
<dbReference type="PANTHER" id="PTHR24198:SF165">
    <property type="entry name" value="ANKYRIN REPEAT-CONTAINING PROTEIN-RELATED"/>
    <property type="match status" value="1"/>
</dbReference>
<keyword evidence="7" id="KW-1185">Reference proteome</keyword>
<organism evidence="6 7">
    <name type="scientific">Durusdinium trenchii</name>
    <dbReference type="NCBI Taxonomy" id="1381693"/>
    <lineage>
        <taxon>Eukaryota</taxon>
        <taxon>Sar</taxon>
        <taxon>Alveolata</taxon>
        <taxon>Dinophyceae</taxon>
        <taxon>Suessiales</taxon>
        <taxon>Symbiodiniaceae</taxon>
        <taxon>Durusdinium</taxon>
    </lineage>
</organism>
<keyword evidence="1" id="KW-0677">Repeat</keyword>
<keyword evidence="5" id="KW-0732">Signal</keyword>
<reference evidence="6 7" key="1">
    <citation type="submission" date="2024-02" db="EMBL/GenBank/DDBJ databases">
        <authorList>
            <person name="Chen Y."/>
            <person name="Shah S."/>
            <person name="Dougan E. K."/>
            <person name="Thang M."/>
            <person name="Chan C."/>
        </authorList>
    </citation>
    <scope>NUCLEOTIDE SEQUENCE [LARGE SCALE GENOMIC DNA]</scope>
</reference>
<feature type="repeat" description="ANK" evidence="3">
    <location>
        <begin position="436"/>
        <end position="468"/>
    </location>
</feature>
<dbReference type="InterPro" id="IPR002110">
    <property type="entry name" value="Ankyrin_rpt"/>
</dbReference>
<dbReference type="SUPFAM" id="SSF48403">
    <property type="entry name" value="Ankyrin repeat"/>
    <property type="match status" value="1"/>
</dbReference>
<dbReference type="SUPFAM" id="SSF51197">
    <property type="entry name" value="Clavaminate synthase-like"/>
    <property type="match status" value="1"/>
</dbReference>
<feature type="compositionally biased region" description="Basic and acidic residues" evidence="4">
    <location>
        <begin position="185"/>
        <end position="195"/>
    </location>
</feature>
<evidence type="ECO:0000256" key="1">
    <source>
        <dbReference type="ARBA" id="ARBA00022737"/>
    </source>
</evidence>
<dbReference type="EMBL" id="CAXAMN010028794">
    <property type="protein sequence ID" value="CAK9117680.1"/>
    <property type="molecule type" value="Genomic_DNA"/>
</dbReference>
<evidence type="ECO:0000256" key="4">
    <source>
        <dbReference type="SAM" id="MobiDB-lite"/>
    </source>
</evidence>
<feature type="signal peptide" evidence="5">
    <location>
        <begin position="1"/>
        <end position="20"/>
    </location>
</feature>
<dbReference type="InterPro" id="IPR036770">
    <property type="entry name" value="Ankyrin_rpt-contain_sf"/>
</dbReference>
<evidence type="ECO:0000313" key="7">
    <source>
        <dbReference type="Proteomes" id="UP001642484"/>
    </source>
</evidence>
<dbReference type="PROSITE" id="PS50088">
    <property type="entry name" value="ANK_REPEAT"/>
    <property type="match status" value="3"/>
</dbReference>
<sequence length="502" mass="54547">MRQPCSILLLVSSCPGCAVALRCELPELNVSERNHNVFKEQYLGKAAVVLRGWARGWRGVKRIFARQQLFAHHGTKSVRPSDMHRGCALALGARRKRTSVLHAATAAGGGCCYLQPHHSVSSACRAYLRLPSVLESVTLHGPSVSIGGQGSTAVFHRHEEAWMAQIYGKKLWLIGGADGALPDRDEPCNFRKRASEAGSRTSRNEKERQTEVPRKTKGDAKFGAKGASFRCITGPSDILYLPDGWSHATCGLSNFNVGIGFIGSVAFLPAMHRAAVRGNLEMAKRALKDDKSGGLAMTLQPAGGGMLNEAGLIPFHWAAWNGHLALSKLLLQEELRMRLAIAAATRPSWSGEDEFNQHWEHSQEHQDVHNSIAHALRWAAARGHRSVTAFLANQVGPEARDEQGATPLHWAATTGHVEVLKHLLRMKADPNVADHFGARPLHFLAGEGHLAAVTLLTVHRADINAVDEQGVTPAHAAAQFGHLQLLELLAHKGARLDASSFR</sequence>
<feature type="chain" id="PRO_5045667478" evidence="5">
    <location>
        <begin position="21"/>
        <end position="502"/>
    </location>
</feature>
<dbReference type="PANTHER" id="PTHR24198">
    <property type="entry name" value="ANKYRIN REPEAT AND PROTEIN KINASE DOMAIN-CONTAINING PROTEIN"/>
    <property type="match status" value="1"/>
</dbReference>
<dbReference type="Gene3D" id="2.60.120.650">
    <property type="entry name" value="Cupin"/>
    <property type="match status" value="1"/>
</dbReference>
<dbReference type="Proteomes" id="UP001642484">
    <property type="component" value="Unassembled WGS sequence"/>
</dbReference>
<dbReference type="PRINTS" id="PR01415">
    <property type="entry name" value="ANKYRIN"/>
</dbReference>
<feature type="repeat" description="ANK" evidence="3">
    <location>
        <begin position="469"/>
        <end position="501"/>
    </location>
</feature>
<evidence type="ECO:0000256" key="5">
    <source>
        <dbReference type="SAM" id="SignalP"/>
    </source>
</evidence>